<evidence type="ECO:0000313" key="3">
    <source>
        <dbReference type="Proteomes" id="UP001066276"/>
    </source>
</evidence>
<reference evidence="2" key="1">
    <citation type="journal article" date="2022" name="bioRxiv">
        <title>Sequencing and chromosome-scale assembly of the giantPleurodeles waltlgenome.</title>
        <authorList>
            <person name="Brown T."/>
            <person name="Elewa A."/>
            <person name="Iarovenko S."/>
            <person name="Subramanian E."/>
            <person name="Araus A.J."/>
            <person name="Petzold A."/>
            <person name="Susuki M."/>
            <person name="Suzuki K.-i.T."/>
            <person name="Hayashi T."/>
            <person name="Toyoda A."/>
            <person name="Oliveira C."/>
            <person name="Osipova E."/>
            <person name="Leigh N.D."/>
            <person name="Simon A."/>
            <person name="Yun M.H."/>
        </authorList>
    </citation>
    <scope>NUCLEOTIDE SEQUENCE</scope>
    <source>
        <strain evidence="2">20211129_DDA</strain>
        <tissue evidence="2">Liver</tissue>
    </source>
</reference>
<gene>
    <name evidence="2" type="ORF">NDU88_003510</name>
</gene>
<dbReference type="EMBL" id="JANPWB010000002">
    <property type="protein sequence ID" value="KAJ1208121.1"/>
    <property type="molecule type" value="Genomic_DNA"/>
</dbReference>
<sequence>MAGEAMTLSENPALRNVRGSRRGQDEADPRLTQIMFYDLPYSGLFIIESQASVKPHSRHNDWKDLHVITTVILKKILWTKILSRR</sequence>
<dbReference type="Proteomes" id="UP001066276">
    <property type="component" value="Chromosome 1_2"/>
</dbReference>
<evidence type="ECO:0000313" key="2">
    <source>
        <dbReference type="EMBL" id="KAJ1208121.1"/>
    </source>
</evidence>
<accession>A0AAV7W5U6</accession>
<feature type="region of interest" description="Disordered" evidence="1">
    <location>
        <begin position="1"/>
        <end position="26"/>
    </location>
</feature>
<comment type="caution">
    <text evidence="2">The sequence shown here is derived from an EMBL/GenBank/DDBJ whole genome shotgun (WGS) entry which is preliminary data.</text>
</comment>
<dbReference type="AlphaFoldDB" id="A0AAV7W5U6"/>
<name>A0AAV7W5U6_PLEWA</name>
<evidence type="ECO:0000256" key="1">
    <source>
        <dbReference type="SAM" id="MobiDB-lite"/>
    </source>
</evidence>
<proteinExistence type="predicted"/>
<keyword evidence="3" id="KW-1185">Reference proteome</keyword>
<organism evidence="2 3">
    <name type="scientific">Pleurodeles waltl</name>
    <name type="common">Iberian ribbed newt</name>
    <dbReference type="NCBI Taxonomy" id="8319"/>
    <lineage>
        <taxon>Eukaryota</taxon>
        <taxon>Metazoa</taxon>
        <taxon>Chordata</taxon>
        <taxon>Craniata</taxon>
        <taxon>Vertebrata</taxon>
        <taxon>Euteleostomi</taxon>
        <taxon>Amphibia</taxon>
        <taxon>Batrachia</taxon>
        <taxon>Caudata</taxon>
        <taxon>Salamandroidea</taxon>
        <taxon>Salamandridae</taxon>
        <taxon>Pleurodelinae</taxon>
        <taxon>Pleurodeles</taxon>
    </lineage>
</organism>
<protein>
    <submittedName>
        <fullName evidence="2">Uncharacterized protein</fullName>
    </submittedName>
</protein>